<name>A0ABV7WHV5_9MICO</name>
<dbReference type="EMBL" id="JBHRWW010000003">
    <property type="protein sequence ID" value="MFC3688108.1"/>
    <property type="molecule type" value="Genomic_DNA"/>
</dbReference>
<gene>
    <name evidence="3" type="ORF">ACFOLH_07115</name>
</gene>
<organism evidence="3 4">
    <name type="scientific">Aquipuribacter hungaricus</name>
    <dbReference type="NCBI Taxonomy" id="545624"/>
    <lineage>
        <taxon>Bacteria</taxon>
        <taxon>Bacillati</taxon>
        <taxon>Actinomycetota</taxon>
        <taxon>Actinomycetes</taxon>
        <taxon>Micrococcales</taxon>
        <taxon>Intrasporangiaceae</taxon>
        <taxon>Aquipuribacter</taxon>
    </lineage>
</organism>
<reference evidence="4" key="1">
    <citation type="journal article" date="2019" name="Int. J. Syst. Evol. Microbiol.">
        <title>The Global Catalogue of Microorganisms (GCM) 10K type strain sequencing project: providing services to taxonomists for standard genome sequencing and annotation.</title>
        <authorList>
            <consortium name="The Broad Institute Genomics Platform"/>
            <consortium name="The Broad Institute Genome Sequencing Center for Infectious Disease"/>
            <person name="Wu L."/>
            <person name="Ma J."/>
        </authorList>
    </citation>
    <scope>NUCLEOTIDE SEQUENCE [LARGE SCALE GENOMIC DNA]</scope>
    <source>
        <strain evidence="4">NCAIM B.02333</strain>
    </source>
</reference>
<feature type="transmembrane region" description="Helical" evidence="2">
    <location>
        <begin position="122"/>
        <end position="144"/>
    </location>
</feature>
<keyword evidence="2" id="KW-0472">Membrane</keyword>
<feature type="transmembrane region" description="Helical" evidence="2">
    <location>
        <begin position="99"/>
        <end position="116"/>
    </location>
</feature>
<evidence type="ECO:0000313" key="4">
    <source>
        <dbReference type="Proteomes" id="UP001595685"/>
    </source>
</evidence>
<dbReference type="InterPro" id="IPR021403">
    <property type="entry name" value="DUF3043"/>
</dbReference>
<evidence type="ECO:0000256" key="1">
    <source>
        <dbReference type="SAM" id="MobiDB-lite"/>
    </source>
</evidence>
<keyword evidence="4" id="KW-1185">Reference proteome</keyword>
<proteinExistence type="predicted"/>
<keyword evidence="2" id="KW-0812">Transmembrane</keyword>
<evidence type="ECO:0000256" key="2">
    <source>
        <dbReference type="SAM" id="Phobius"/>
    </source>
</evidence>
<dbReference type="RefSeq" id="WP_340293166.1">
    <property type="nucleotide sequence ID" value="NZ_JBBEOI010000098.1"/>
</dbReference>
<keyword evidence="2" id="KW-1133">Transmembrane helix</keyword>
<feature type="compositionally biased region" description="Basic and acidic residues" evidence="1">
    <location>
        <begin position="44"/>
        <end position="60"/>
    </location>
</feature>
<feature type="region of interest" description="Disordered" evidence="1">
    <location>
        <begin position="1"/>
        <end position="77"/>
    </location>
</feature>
<dbReference type="Proteomes" id="UP001595685">
    <property type="component" value="Unassembled WGS sequence"/>
</dbReference>
<protein>
    <submittedName>
        <fullName evidence="3">DUF3043 domain-containing protein</fullName>
    </submittedName>
</protein>
<comment type="caution">
    <text evidence="3">The sequence shown here is derived from an EMBL/GenBank/DDBJ whole genome shotgun (WGS) entry which is preliminary data.</text>
</comment>
<evidence type="ECO:0000313" key="3">
    <source>
        <dbReference type="EMBL" id="MFC3688108.1"/>
    </source>
</evidence>
<dbReference type="Pfam" id="PF11241">
    <property type="entry name" value="DUF3043"/>
    <property type="match status" value="1"/>
</dbReference>
<sequence>MFRRGSSAVSSVPVGTPAEPLSGKGRATPKRSQAQAARRQPLVPDDRKAAAKRAREERRAGQTRTMEAYSTEDQRHLPLRDRGPVRRYVRDLVDRRRNVGQYFLPVAFLVLFLAVVPNEVAVLVSAVAMYTMLGVLVLDCVLLSRTVKKAVAERFGAEAAEERGLGWYAVMRATQMRRMRRPVAKVRHGEAPRP</sequence>
<accession>A0ABV7WHV5</accession>